<evidence type="ECO:0000313" key="8">
    <source>
        <dbReference type="EMBL" id="GAA5053968.1"/>
    </source>
</evidence>
<comment type="caution">
    <text evidence="8">The sequence shown here is derived from an EMBL/GenBank/DDBJ whole genome shotgun (WGS) entry which is preliminary data.</text>
</comment>
<feature type="transmembrane region" description="Helical" evidence="7">
    <location>
        <begin position="372"/>
        <end position="395"/>
    </location>
</feature>
<gene>
    <name evidence="8" type="ORF">GCM10023208_16360</name>
</gene>
<dbReference type="InterPro" id="IPR036259">
    <property type="entry name" value="MFS_trans_sf"/>
</dbReference>
<feature type="transmembrane region" description="Helical" evidence="7">
    <location>
        <begin position="277"/>
        <end position="297"/>
    </location>
</feature>
<accession>A0ABP9K970</accession>
<evidence type="ECO:0000256" key="3">
    <source>
        <dbReference type="ARBA" id="ARBA00022448"/>
    </source>
</evidence>
<evidence type="ECO:0000256" key="6">
    <source>
        <dbReference type="ARBA" id="ARBA00023136"/>
    </source>
</evidence>
<feature type="transmembrane region" description="Helical" evidence="7">
    <location>
        <begin position="401"/>
        <end position="420"/>
    </location>
</feature>
<keyword evidence="3" id="KW-0813">Transport</keyword>
<dbReference type="Pfam" id="PF07690">
    <property type="entry name" value="MFS_1"/>
    <property type="match status" value="1"/>
</dbReference>
<comment type="subcellular location">
    <subcellularLocation>
        <location evidence="1">Membrane</location>
        <topology evidence="1">Multi-pass membrane protein</topology>
    </subcellularLocation>
</comment>
<evidence type="ECO:0000256" key="7">
    <source>
        <dbReference type="SAM" id="Phobius"/>
    </source>
</evidence>
<dbReference type="EMBL" id="BAABHV010000010">
    <property type="protein sequence ID" value="GAA5053968.1"/>
    <property type="molecule type" value="Genomic_DNA"/>
</dbReference>
<keyword evidence="5 7" id="KW-1133">Transmembrane helix</keyword>
<reference evidence="9" key="1">
    <citation type="journal article" date="2019" name="Int. J. Syst. Evol. Microbiol.">
        <title>The Global Catalogue of Microorganisms (GCM) 10K type strain sequencing project: providing services to taxonomists for standard genome sequencing and annotation.</title>
        <authorList>
            <consortium name="The Broad Institute Genomics Platform"/>
            <consortium name="The Broad Institute Genome Sequencing Center for Infectious Disease"/>
            <person name="Wu L."/>
            <person name="Ma J."/>
        </authorList>
    </citation>
    <scope>NUCLEOTIDE SEQUENCE [LARGE SCALE GENOMIC DNA]</scope>
    <source>
        <strain evidence="9">JCM 18014</strain>
    </source>
</reference>
<dbReference type="InterPro" id="IPR011701">
    <property type="entry name" value="MFS"/>
</dbReference>
<organism evidence="8 9">
    <name type="scientific">Erythrobacter westpacificensis</name>
    <dbReference type="NCBI Taxonomy" id="1055231"/>
    <lineage>
        <taxon>Bacteria</taxon>
        <taxon>Pseudomonadati</taxon>
        <taxon>Pseudomonadota</taxon>
        <taxon>Alphaproteobacteria</taxon>
        <taxon>Sphingomonadales</taxon>
        <taxon>Erythrobacteraceae</taxon>
        <taxon>Erythrobacter/Porphyrobacter group</taxon>
        <taxon>Erythrobacter</taxon>
    </lineage>
</organism>
<evidence type="ECO:0000256" key="2">
    <source>
        <dbReference type="ARBA" id="ARBA00008335"/>
    </source>
</evidence>
<keyword evidence="4 7" id="KW-0812">Transmembrane</keyword>
<feature type="transmembrane region" description="Helical" evidence="7">
    <location>
        <begin position="146"/>
        <end position="171"/>
    </location>
</feature>
<proteinExistence type="inferred from homology"/>
<feature type="transmembrane region" description="Helical" evidence="7">
    <location>
        <begin position="84"/>
        <end position="105"/>
    </location>
</feature>
<feature type="transmembrane region" description="Helical" evidence="7">
    <location>
        <begin position="241"/>
        <end position="265"/>
    </location>
</feature>
<evidence type="ECO:0000256" key="4">
    <source>
        <dbReference type="ARBA" id="ARBA00022692"/>
    </source>
</evidence>
<feature type="transmembrane region" description="Helical" evidence="7">
    <location>
        <begin position="335"/>
        <end position="360"/>
    </location>
</feature>
<keyword evidence="6 7" id="KW-0472">Membrane</keyword>
<name>A0ABP9K970_9SPHN</name>
<dbReference type="Gene3D" id="1.20.1250.20">
    <property type="entry name" value="MFS general substrate transporter like domains"/>
    <property type="match status" value="2"/>
</dbReference>
<dbReference type="Proteomes" id="UP001500518">
    <property type="component" value="Unassembled WGS sequence"/>
</dbReference>
<protein>
    <recommendedName>
        <fullName evidence="10">MFS transporter</fullName>
    </recommendedName>
</protein>
<dbReference type="PANTHER" id="PTHR12778">
    <property type="entry name" value="SOLUTE CARRIER FAMILY 33 ACETYL-COA TRANSPORTER -RELATED"/>
    <property type="match status" value="1"/>
</dbReference>
<evidence type="ECO:0008006" key="10">
    <source>
        <dbReference type="Google" id="ProtNLM"/>
    </source>
</evidence>
<dbReference type="PANTHER" id="PTHR12778:SF10">
    <property type="entry name" value="MAJOR FACILITATOR SUPERFAMILY DOMAIN-CONTAINING PROTEIN 3"/>
    <property type="match status" value="1"/>
</dbReference>
<keyword evidence="9" id="KW-1185">Reference proteome</keyword>
<feature type="transmembrane region" description="Helical" evidence="7">
    <location>
        <begin position="36"/>
        <end position="63"/>
    </location>
</feature>
<sequence length="437" mass="46372">MFANPCMTDNRPMRLSTILVLYLAQGIPIGLLEFAIPAWMAASGATAGEVGYVIGMAAIPWSLKFINGALMDRYAYLPMGRRRAWLIASQVVMIASLLVCALLEPGPRDEVLLGAIAFVVSLAVVFQDVAADALAVDICDGNERGYAGGIMAGGQALGIAITASIAGLIIYRFGVGAGYISAAVAIIFITAYLVWVRERTGERRLPWTEGLASPESLAVQPDSWVELVKSAFRYMFRRDSLIWSASIFLRGMGYGTMAVAVPLIAANYAGWNEAQLGVANGTAQLASAIVAITLGGWLCSRMGAKPFQIVTYGLFALVIAAIAFGEPLWDQGWMIWFIAVGWTVMYNLVGTGNGAINMAFCEPKTGATQFSIYMAFVNQGTSFAGFSFALLAGFGGLQAPLFFLAIGILVATGLTVLITIPADHEEPLIAAERGASA</sequence>
<comment type="similarity">
    <text evidence="2">Belongs to the major facilitator superfamily.</text>
</comment>
<feature type="transmembrane region" description="Helical" evidence="7">
    <location>
        <begin position="111"/>
        <end position="134"/>
    </location>
</feature>
<dbReference type="SUPFAM" id="SSF103473">
    <property type="entry name" value="MFS general substrate transporter"/>
    <property type="match status" value="1"/>
</dbReference>
<feature type="transmembrane region" description="Helical" evidence="7">
    <location>
        <begin position="309"/>
        <end position="329"/>
    </location>
</feature>
<evidence type="ECO:0000256" key="5">
    <source>
        <dbReference type="ARBA" id="ARBA00022989"/>
    </source>
</evidence>
<evidence type="ECO:0000313" key="9">
    <source>
        <dbReference type="Proteomes" id="UP001500518"/>
    </source>
</evidence>
<dbReference type="InterPro" id="IPR004752">
    <property type="entry name" value="AmpG_permease/AT-1"/>
</dbReference>
<feature type="transmembrane region" description="Helical" evidence="7">
    <location>
        <begin position="177"/>
        <end position="195"/>
    </location>
</feature>
<evidence type="ECO:0000256" key="1">
    <source>
        <dbReference type="ARBA" id="ARBA00004141"/>
    </source>
</evidence>